<gene>
    <name evidence="2" type="ORF">X777_06289</name>
</gene>
<dbReference type="Proteomes" id="UP000053097">
    <property type="component" value="Unassembled WGS sequence"/>
</dbReference>
<feature type="region of interest" description="Disordered" evidence="1">
    <location>
        <begin position="1"/>
        <end position="21"/>
    </location>
</feature>
<evidence type="ECO:0000313" key="2">
    <source>
        <dbReference type="EMBL" id="EZA53210.1"/>
    </source>
</evidence>
<accession>A0A026WAX6</accession>
<keyword evidence="3" id="KW-1185">Reference proteome</keyword>
<feature type="compositionally biased region" description="Basic and acidic residues" evidence="1">
    <location>
        <begin position="1"/>
        <end position="10"/>
    </location>
</feature>
<proteinExistence type="predicted"/>
<name>A0A026WAX6_OOCBI</name>
<evidence type="ECO:0000256" key="1">
    <source>
        <dbReference type="SAM" id="MobiDB-lite"/>
    </source>
</evidence>
<protein>
    <submittedName>
        <fullName evidence="2">Uncharacterized protein</fullName>
    </submittedName>
</protein>
<evidence type="ECO:0000313" key="3">
    <source>
        <dbReference type="Proteomes" id="UP000053097"/>
    </source>
</evidence>
<organism evidence="2 3">
    <name type="scientific">Ooceraea biroi</name>
    <name type="common">Clonal raider ant</name>
    <name type="synonym">Cerapachys biroi</name>
    <dbReference type="NCBI Taxonomy" id="2015173"/>
    <lineage>
        <taxon>Eukaryota</taxon>
        <taxon>Metazoa</taxon>
        <taxon>Ecdysozoa</taxon>
        <taxon>Arthropoda</taxon>
        <taxon>Hexapoda</taxon>
        <taxon>Insecta</taxon>
        <taxon>Pterygota</taxon>
        <taxon>Neoptera</taxon>
        <taxon>Endopterygota</taxon>
        <taxon>Hymenoptera</taxon>
        <taxon>Apocrita</taxon>
        <taxon>Aculeata</taxon>
        <taxon>Formicoidea</taxon>
        <taxon>Formicidae</taxon>
        <taxon>Dorylinae</taxon>
        <taxon>Ooceraea</taxon>
    </lineage>
</organism>
<reference evidence="2 3" key="1">
    <citation type="journal article" date="2014" name="Curr. Biol.">
        <title>The genome of the clonal raider ant Cerapachys biroi.</title>
        <authorList>
            <person name="Oxley P.R."/>
            <person name="Ji L."/>
            <person name="Fetter-Pruneda I."/>
            <person name="McKenzie S.K."/>
            <person name="Li C."/>
            <person name="Hu H."/>
            <person name="Zhang G."/>
            <person name="Kronauer D.J."/>
        </authorList>
    </citation>
    <scope>NUCLEOTIDE SEQUENCE [LARGE SCALE GENOMIC DNA]</scope>
</reference>
<sequence>MARIREEKAKSGNRRNGRRPDVSMDIRAIPIFLYRGNYCRQNSILGLNSGNFGGRTIRGMSTSKWCYFRNNFSNARTLCPIFTGPCKSNFPARSNIEIVA</sequence>
<dbReference type="EMBL" id="KK107293">
    <property type="protein sequence ID" value="EZA53210.1"/>
    <property type="molecule type" value="Genomic_DNA"/>
</dbReference>
<dbReference type="AlphaFoldDB" id="A0A026WAX6"/>